<dbReference type="RefSeq" id="WP_084304879.1">
    <property type="nucleotide sequence ID" value="NZ_FNDG01000007.1"/>
</dbReference>
<evidence type="ECO:0000313" key="2">
    <source>
        <dbReference type="EMBL" id="SDH78128.1"/>
    </source>
</evidence>
<dbReference type="Pfam" id="PF22301">
    <property type="entry name" value="AUDH_beta_propeller"/>
    <property type="match status" value="1"/>
</dbReference>
<dbReference type="EMBL" id="FNDG01000007">
    <property type="protein sequence ID" value="SDH78128.1"/>
    <property type="molecule type" value="Genomic_DNA"/>
</dbReference>
<reference evidence="2 3" key="1">
    <citation type="submission" date="2016-10" db="EMBL/GenBank/DDBJ databases">
        <authorList>
            <person name="de Groot N.N."/>
        </authorList>
    </citation>
    <scope>NUCLEOTIDE SEQUENCE [LARGE SCALE GENOMIC DNA]</scope>
    <source>
        <strain evidence="2 3">LMG 18387</strain>
    </source>
</reference>
<evidence type="ECO:0000313" key="3">
    <source>
        <dbReference type="Proteomes" id="UP000198606"/>
    </source>
</evidence>
<dbReference type="Proteomes" id="UP000198606">
    <property type="component" value="Unassembled WGS sequence"/>
</dbReference>
<protein>
    <recommendedName>
        <fullName evidence="1">Aldos-2-ulose dehydratase beta-propeller domain-containing protein</fullName>
    </recommendedName>
</protein>
<sequence length="435" mass="47885">MTKHAIGNGFPPRFTAQIVAERLRDGYWVQALDVAGKGRHDLVAYGPGIGEIYWYENLPNVAGIEWRRHLLADGIRMPVGMDSADVAGIGRQDVIVCYDLYGAGGTFNDPAVDGGKIDWFENPGPDASDSLRWTRHYIGHVPAMHRLRAGHFTRSDRLEILGFPIVSTSAMHGVINVALFTRPDDVKHVACWPMSIIDNHSFRFVHGVEKKTNLIPGSALDSLVVASDEGVSWFYYDESSGQWVRHLIGTGEIGQVEKTHFKGSGDADVGRIKADAFAYVAALEPFHGNTVVVYCKKPGEDPRSAQWKRYVLDVFSDPDTKGESPGHCVVCADFDGDGDDEFLVGLRGPAPWQGVMYYKALDVENGVFLKWRVGDESVARVALGDFKQRGVIDFATVGYSVPNYFEAANPKVVVYYNDMKEGSEQPAAPSLARGE</sequence>
<dbReference type="InterPro" id="IPR054583">
    <property type="entry name" value="Beta-prop_AUDH"/>
</dbReference>
<feature type="domain" description="Aldos-2-ulose dehydratase beta-propeller" evidence="1">
    <location>
        <begin position="114"/>
        <end position="297"/>
    </location>
</feature>
<accession>A0A1G8F7P2</accession>
<dbReference type="AlphaFoldDB" id="A0A1G8F7P2"/>
<dbReference type="SUPFAM" id="SSF69318">
    <property type="entry name" value="Integrin alpha N-terminal domain"/>
    <property type="match status" value="1"/>
</dbReference>
<dbReference type="STRING" id="29435.SAMN05216588_107167"/>
<gene>
    <name evidence="2" type="ORF">SAMN05216588_107167</name>
</gene>
<name>A0A1G8F7P2_9GAMM</name>
<organism evidence="2 3">
    <name type="scientific">Phytopseudomonas flavescens</name>
    <dbReference type="NCBI Taxonomy" id="29435"/>
    <lineage>
        <taxon>Bacteria</taxon>
        <taxon>Pseudomonadati</taxon>
        <taxon>Pseudomonadota</taxon>
        <taxon>Gammaproteobacteria</taxon>
        <taxon>Pseudomonadales</taxon>
        <taxon>Pseudomonadaceae</taxon>
        <taxon>Phytopseudomonas</taxon>
    </lineage>
</organism>
<dbReference type="InterPro" id="IPR028994">
    <property type="entry name" value="Integrin_alpha_N"/>
</dbReference>
<proteinExistence type="predicted"/>
<evidence type="ECO:0000259" key="1">
    <source>
        <dbReference type="Pfam" id="PF22301"/>
    </source>
</evidence>